<keyword evidence="2" id="KW-1185">Reference proteome</keyword>
<comment type="caution">
    <text evidence="1">The sequence shown here is derived from an EMBL/GenBank/DDBJ whole genome shotgun (WGS) entry which is preliminary data.</text>
</comment>
<dbReference type="EMBL" id="JBHSWI010000001">
    <property type="protein sequence ID" value="MFC6647126.1"/>
    <property type="molecule type" value="Genomic_DNA"/>
</dbReference>
<evidence type="ECO:0000313" key="2">
    <source>
        <dbReference type="Proteomes" id="UP001596391"/>
    </source>
</evidence>
<protein>
    <submittedName>
        <fullName evidence="1">Uncharacterized protein</fullName>
    </submittedName>
</protein>
<organism evidence="1 2">
    <name type="scientific">Granulicella cerasi</name>
    <dbReference type="NCBI Taxonomy" id="741063"/>
    <lineage>
        <taxon>Bacteria</taxon>
        <taxon>Pseudomonadati</taxon>
        <taxon>Acidobacteriota</taxon>
        <taxon>Terriglobia</taxon>
        <taxon>Terriglobales</taxon>
        <taxon>Acidobacteriaceae</taxon>
        <taxon>Granulicella</taxon>
    </lineage>
</organism>
<sequence>MYTQTTTEEIIARIEQVRSFVREQRLSSASEQWMRNEQKLKDLISNLRRTDGRAMVQMMDELGSIMPLTKDGVYRLFGYDLDSLRDVDDAINGDRTHVIESYVFQRDQPVELPLVLASAEAFEKNAMLDKLVLRWQRNIPIRSLDRSGWRHVGAFYVRVGREDSLGSSLPPGSTALVEPTTEQERLRPNPRAIYLLQFANGYRFSRCVATHGRLQLLGDNHPYRGPEIFSYPSGVRIAGRVRSYAVALPTQKTDSPRGLWTYQGTADLILPWEHATRWSLLSTKHRRFVRDRKTEKRIQEALAQQLRGSLSDRSRRRYRRPTDSQPHVDGLIQLSLESLARFSDLLRLGASGLRDAGRLSLEQLLAASTAAEMPASRTRAQMPEPAEVWHERQREMLEYGSLFALKFPRPSELQKDVMRVSHLHAADTLPNPIRPGSWLALEPTPTNVIQLLDSKYRASAEQTYVLEQSKGLICGNLQNRNDSLWLRQGSHREAHEVQIEPNKFGALRRVCGAVIPA</sequence>
<evidence type="ECO:0000313" key="1">
    <source>
        <dbReference type="EMBL" id="MFC6647126.1"/>
    </source>
</evidence>
<dbReference type="Proteomes" id="UP001596391">
    <property type="component" value="Unassembled WGS sequence"/>
</dbReference>
<accession>A0ABW1ZEI6</accession>
<dbReference type="RefSeq" id="WP_263370950.1">
    <property type="nucleotide sequence ID" value="NZ_JAGSYD010000002.1"/>
</dbReference>
<gene>
    <name evidence="1" type="ORF">ACFQBQ_16400</name>
</gene>
<proteinExistence type="predicted"/>
<reference evidence="2" key="1">
    <citation type="journal article" date="2019" name="Int. J. Syst. Evol. Microbiol.">
        <title>The Global Catalogue of Microorganisms (GCM) 10K type strain sequencing project: providing services to taxonomists for standard genome sequencing and annotation.</title>
        <authorList>
            <consortium name="The Broad Institute Genomics Platform"/>
            <consortium name="The Broad Institute Genome Sequencing Center for Infectious Disease"/>
            <person name="Wu L."/>
            <person name="Ma J."/>
        </authorList>
    </citation>
    <scope>NUCLEOTIDE SEQUENCE [LARGE SCALE GENOMIC DNA]</scope>
    <source>
        <strain evidence="2">CGMCC 1.16026</strain>
    </source>
</reference>
<name>A0ABW1ZEI6_9BACT</name>